<dbReference type="Proteomes" id="UP000218335">
    <property type="component" value="Unassembled WGS sequence"/>
</dbReference>
<evidence type="ECO:0000313" key="2">
    <source>
        <dbReference type="Proteomes" id="UP000218335"/>
    </source>
</evidence>
<evidence type="ECO:0000313" key="1">
    <source>
        <dbReference type="EMBL" id="PCF53192.1"/>
    </source>
</evidence>
<sequence>MKVLVTLKDGSKKHVSDLKEIVYPGYEKVETVTKDEIETFFLDPTRAYVFVGAQTLSVEAGQILTVEFS</sequence>
<protein>
    <submittedName>
        <fullName evidence="1">Uncharacterized protein</fullName>
    </submittedName>
</protein>
<gene>
    <name evidence="1" type="ORF">B5C08_12360</name>
</gene>
<dbReference type="AlphaFoldDB" id="A0A2A4GU53"/>
<reference evidence="1 2" key="1">
    <citation type="journal article" date="2017" name="PLoS ONE">
        <title>Development of a real-time PCR for detection of Staphylococcus pseudintermedius using a novel automated comparison of whole-genome sequences.</title>
        <authorList>
            <person name="Verstappen K.M."/>
            <person name="Huijbregts L."/>
            <person name="Spaninks M."/>
            <person name="Wagenaar J.A."/>
            <person name="Fluit A.C."/>
            <person name="Duim B."/>
        </authorList>
    </citation>
    <scope>NUCLEOTIDE SEQUENCE [LARGE SCALE GENOMIC DNA]</scope>
    <source>
        <strain evidence="1 2">215070706401-1</strain>
    </source>
</reference>
<dbReference type="RefSeq" id="WP_096556148.1">
    <property type="nucleotide sequence ID" value="NZ_MWRN01000007.1"/>
</dbReference>
<proteinExistence type="predicted"/>
<dbReference type="EMBL" id="MWUU01000026">
    <property type="protein sequence ID" value="PCF53192.1"/>
    <property type="molecule type" value="Genomic_DNA"/>
</dbReference>
<organism evidence="1 2">
    <name type="scientific">Staphylococcus delphini</name>
    <dbReference type="NCBI Taxonomy" id="53344"/>
    <lineage>
        <taxon>Bacteria</taxon>
        <taxon>Bacillati</taxon>
        <taxon>Bacillota</taxon>
        <taxon>Bacilli</taxon>
        <taxon>Bacillales</taxon>
        <taxon>Staphylococcaceae</taxon>
        <taxon>Staphylococcus</taxon>
        <taxon>Staphylococcus intermedius group</taxon>
    </lineage>
</organism>
<name>A0A2A4GU53_9STAP</name>
<comment type="caution">
    <text evidence="1">The sequence shown here is derived from an EMBL/GenBank/DDBJ whole genome shotgun (WGS) entry which is preliminary data.</text>
</comment>
<accession>A0A2A4GU53</accession>